<dbReference type="InterPro" id="IPR001539">
    <property type="entry name" value="Peptidase_U32"/>
</dbReference>
<evidence type="ECO:0000259" key="1">
    <source>
        <dbReference type="Pfam" id="PF12392"/>
    </source>
</evidence>
<accession>A0A1M4S774</accession>
<sequence>MKKPEILAPAGTYEALTAAVSGGADGVYIGAKKFNARQRGENFDNDEIKKSLALCHIHGVKLYVALNIALKETEIKDALELAAFLYNEGIDGLIVQDLGLFRLLQDNLPALSIHSSTQMFVHEQSGVSLLCEEGFDRVVLARELTLEEIGGIKKDANCEIKIFCHGAMCISYSGQCYMSSMIGQRSGNRGRCAQPCRKEYALYDEKNIPIKKGRIISPKDLNTLDALEDIMTLGVDSLKIEGRLKNPDYVFTVVDAYRKRIDSLNENRISQETLSVNEVFNRKFTFGYLYKESPDEKELITSDNEGLEHVQAARIISKEGYLYKIKADLDMSVGDGIFIKSKNGSFGEVLSDLYDMRKNKSQRLSSGETGYIGLRKKAEALDLVYKTWDKAKKQALADMMEKAGERKQPVEIKGEFREGEKPRLSISFRDICIRVEGEEIVQTAKNAPLSRERIEEQLSKIKDTFFYPSSIQTVIDENIFMPVKSINELRRSAMDILMEKVLDSYKRPTVKIDFPCALKRHEKEEPISRQTLSIRVAHMNGLKAASLSSVDEIIYGWDKKIDIKEYEKAIDTAKNAGKEIVLAFPRILRKNQADIIRRDLNKIIDLAPDGILVSSYEGIGLFKESGLPIEADDTFNIFNSFALDQLKKWNVKNAYLSPELNLGELSGFTPPKGMDISLVVHGNKELMILQYDLVGDGKERSLVLEDSMGFRFPAVIDDFGRTHVFNSKRLFLADEISELGMMKKLRIDGILENPDEIHDLADAYSQAMNGKYSHGEYYGKYRSDLTKGHFKRGVL</sequence>
<dbReference type="STRING" id="1120975.SAMN02746064_00126"/>
<dbReference type="PANTHER" id="PTHR30217:SF10">
    <property type="entry name" value="23S RRNA 5-HYDROXYCYTIDINE C2501 SYNTHASE"/>
    <property type="match status" value="1"/>
</dbReference>
<dbReference type="Proteomes" id="UP000184251">
    <property type="component" value="Unassembled WGS sequence"/>
</dbReference>
<dbReference type="AlphaFoldDB" id="A0A1M4S774"/>
<keyword evidence="2" id="KW-0645">Protease</keyword>
<dbReference type="EMBL" id="FQTU01000001">
    <property type="protein sequence ID" value="SHE28025.1"/>
    <property type="molecule type" value="Genomic_DNA"/>
</dbReference>
<dbReference type="OrthoDB" id="9807498at2"/>
<reference evidence="2 3" key="1">
    <citation type="submission" date="2016-11" db="EMBL/GenBank/DDBJ databases">
        <authorList>
            <person name="Jaros S."/>
            <person name="Januszkiewicz K."/>
            <person name="Wedrychowicz H."/>
        </authorList>
    </citation>
    <scope>NUCLEOTIDE SEQUENCE [LARGE SCALE GENOMIC DNA]</scope>
    <source>
        <strain evidence="2 3">DSM 14828</strain>
    </source>
</reference>
<evidence type="ECO:0000313" key="3">
    <source>
        <dbReference type="Proteomes" id="UP000184251"/>
    </source>
</evidence>
<organism evidence="2 3">
    <name type="scientific">Alkalibacter saccharofermentans DSM 14828</name>
    <dbReference type="NCBI Taxonomy" id="1120975"/>
    <lineage>
        <taxon>Bacteria</taxon>
        <taxon>Bacillati</taxon>
        <taxon>Bacillota</taxon>
        <taxon>Clostridia</taxon>
        <taxon>Eubacteriales</taxon>
        <taxon>Eubacteriaceae</taxon>
        <taxon>Alkalibacter</taxon>
    </lineage>
</organism>
<name>A0A1M4S774_9FIRM</name>
<protein>
    <submittedName>
        <fullName evidence="2">Putative protease</fullName>
    </submittedName>
</protein>
<dbReference type="GO" id="GO:0008233">
    <property type="term" value="F:peptidase activity"/>
    <property type="evidence" value="ECO:0007669"/>
    <property type="project" value="UniProtKB-KW"/>
</dbReference>
<dbReference type="Pfam" id="PF01136">
    <property type="entry name" value="Peptidase_U32"/>
    <property type="match status" value="1"/>
</dbReference>
<keyword evidence="3" id="KW-1185">Reference proteome</keyword>
<gene>
    <name evidence="2" type="ORF">SAMN02746064_00126</name>
</gene>
<dbReference type="GO" id="GO:0006508">
    <property type="term" value="P:proteolysis"/>
    <property type="evidence" value="ECO:0007669"/>
    <property type="project" value="UniProtKB-KW"/>
</dbReference>
<feature type="domain" description="Peptidase U32 collagenase" evidence="1">
    <location>
        <begin position="384"/>
        <end position="501"/>
    </location>
</feature>
<evidence type="ECO:0000313" key="2">
    <source>
        <dbReference type="EMBL" id="SHE28025.1"/>
    </source>
</evidence>
<proteinExistence type="predicted"/>
<dbReference type="InterPro" id="IPR051454">
    <property type="entry name" value="RNA/ubiquinone_mod_enzymes"/>
</dbReference>
<dbReference type="Pfam" id="PF12392">
    <property type="entry name" value="DUF3656"/>
    <property type="match status" value="1"/>
</dbReference>
<dbReference type="InterPro" id="IPR020988">
    <property type="entry name" value="Pept_U32_collagenase"/>
</dbReference>
<dbReference type="RefSeq" id="WP_073269128.1">
    <property type="nucleotide sequence ID" value="NZ_FQTU01000001.1"/>
</dbReference>
<dbReference type="PANTHER" id="PTHR30217">
    <property type="entry name" value="PEPTIDASE U32 FAMILY"/>
    <property type="match status" value="1"/>
</dbReference>
<keyword evidence="2" id="KW-0378">Hydrolase</keyword>